<dbReference type="EMBL" id="JBITYG010000016">
    <property type="protein sequence ID" value="MFI9106147.1"/>
    <property type="molecule type" value="Genomic_DNA"/>
</dbReference>
<sequence>MSLLADIAPDPPSSGGHVVLTVVGVLLLVGVLVLVMVALSRRK</sequence>
<comment type="caution">
    <text evidence="2">The sequence shown here is derived from an EMBL/GenBank/DDBJ whole genome shotgun (WGS) entry which is preliminary data.</text>
</comment>
<keyword evidence="1" id="KW-1133">Transmembrane helix</keyword>
<evidence type="ECO:0000313" key="3">
    <source>
        <dbReference type="Proteomes" id="UP001614394"/>
    </source>
</evidence>
<keyword evidence="1" id="KW-0812">Transmembrane</keyword>
<dbReference type="RefSeq" id="WP_285369885.1">
    <property type="nucleotide sequence ID" value="NZ_JBITYG010000016.1"/>
</dbReference>
<feature type="transmembrane region" description="Helical" evidence="1">
    <location>
        <begin position="18"/>
        <end position="39"/>
    </location>
</feature>
<proteinExistence type="predicted"/>
<evidence type="ECO:0008006" key="4">
    <source>
        <dbReference type="Google" id="ProtNLM"/>
    </source>
</evidence>
<gene>
    <name evidence="2" type="ORF">ACIGXA_37145</name>
</gene>
<name>A0ABW8CI63_9ACTN</name>
<organism evidence="2 3">
    <name type="scientific">Streptomyces fildesensis</name>
    <dbReference type="NCBI Taxonomy" id="375757"/>
    <lineage>
        <taxon>Bacteria</taxon>
        <taxon>Bacillati</taxon>
        <taxon>Actinomycetota</taxon>
        <taxon>Actinomycetes</taxon>
        <taxon>Kitasatosporales</taxon>
        <taxon>Streptomycetaceae</taxon>
        <taxon>Streptomyces</taxon>
    </lineage>
</organism>
<evidence type="ECO:0000256" key="1">
    <source>
        <dbReference type="SAM" id="Phobius"/>
    </source>
</evidence>
<reference evidence="2 3" key="1">
    <citation type="submission" date="2024-10" db="EMBL/GenBank/DDBJ databases">
        <title>The Natural Products Discovery Center: Release of the First 8490 Sequenced Strains for Exploring Actinobacteria Biosynthetic Diversity.</title>
        <authorList>
            <person name="Kalkreuter E."/>
            <person name="Kautsar S.A."/>
            <person name="Yang D."/>
            <person name="Bader C.D."/>
            <person name="Teijaro C.N."/>
            <person name="Fluegel L."/>
            <person name="Davis C.M."/>
            <person name="Simpson J.R."/>
            <person name="Lauterbach L."/>
            <person name="Steele A.D."/>
            <person name="Gui C."/>
            <person name="Meng S."/>
            <person name="Li G."/>
            <person name="Viehrig K."/>
            <person name="Ye F."/>
            <person name="Su P."/>
            <person name="Kiefer A.F."/>
            <person name="Nichols A."/>
            <person name="Cepeda A.J."/>
            <person name="Yan W."/>
            <person name="Fan B."/>
            <person name="Jiang Y."/>
            <person name="Adhikari A."/>
            <person name="Zheng C.-J."/>
            <person name="Schuster L."/>
            <person name="Cowan T.M."/>
            <person name="Smanski M.J."/>
            <person name="Chevrette M.G."/>
            <person name="De Carvalho L.P.S."/>
            <person name="Shen B."/>
        </authorList>
    </citation>
    <scope>NUCLEOTIDE SEQUENCE [LARGE SCALE GENOMIC DNA]</scope>
    <source>
        <strain evidence="2 3">NPDC053399</strain>
    </source>
</reference>
<dbReference type="Proteomes" id="UP001614394">
    <property type="component" value="Unassembled WGS sequence"/>
</dbReference>
<accession>A0ABW8CI63</accession>
<keyword evidence="1" id="KW-0472">Membrane</keyword>
<evidence type="ECO:0000313" key="2">
    <source>
        <dbReference type="EMBL" id="MFI9106147.1"/>
    </source>
</evidence>
<protein>
    <recommendedName>
        <fullName evidence="4">LPXTG cell wall anchor domain-containing protein</fullName>
    </recommendedName>
</protein>
<keyword evidence="3" id="KW-1185">Reference proteome</keyword>